<evidence type="ECO:0000256" key="2">
    <source>
        <dbReference type="ARBA" id="ARBA00009045"/>
    </source>
</evidence>
<evidence type="ECO:0000259" key="9">
    <source>
        <dbReference type="Pfam" id="PF01694"/>
    </source>
</evidence>
<feature type="transmembrane region" description="Helical" evidence="8">
    <location>
        <begin position="254"/>
        <end position="271"/>
    </location>
</feature>
<dbReference type="InterPro" id="IPR022764">
    <property type="entry name" value="Peptidase_S54_rhomboid_dom"/>
</dbReference>
<dbReference type="GO" id="GO:0016020">
    <property type="term" value="C:membrane"/>
    <property type="evidence" value="ECO:0007669"/>
    <property type="project" value="UniProtKB-SubCell"/>
</dbReference>
<keyword evidence="6 8" id="KW-0472">Membrane</keyword>
<feature type="transmembrane region" description="Helical" evidence="8">
    <location>
        <begin position="303"/>
        <end position="320"/>
    </location>
</feature>
<protein>
    <recommendedName>
        <fullName evidence="9">Peptidase S54 rhomboid domain-containing protein</fullName>
    </recommendedName>
</protein>
<dbReference type="InterPro" id="IPR050925">
    <property type="entry name" value="Rhomboid_protease_S54"/>
</dbReference>
<evidence type="ECO:0000256" key="6">
    <source>
        <dbReference type="ARBA" id="ARBA00023136"/>
    </source>
</evidence>
<organism evidence="10 11">
    <name type="scientific">Caldibacillus debilis</name>
    <dbReference type="NCBI Taxonomy" id="301148"/>
    <lineage>
        <taxon>Bacteria</taxon>
        <taxon>Bacillati</taxon>
        <taxon>Bacillota</taxon>
        <taxon>Bacilli</taxon>
        <taxon>Bacillales</taxon>
        <taxon>Bacillaceae</taxon>
        <taxon>Caldibacillus</taxon>
    </lineage>
</organism>
<evidence type="ECO:0000256" key="8">
    <source>
        <dbReference type="SAM" id="Phobius"/>
    </source>
</evidence>
<dbReference type="Proteomes" id="UP000257014">
    <property type="component" value="Unassembled WGS sequence"/>
</dbReference>
<dbReference type="GO" id="GO:0004252">
    <property type="term" value="F:serine-type endopeptidase activity"/>
    <property type="evidence" value="ECO:0007669"/>
    <property type="project" value="InterPro"/>
</dbReference>
<evidence type="ECO:0000256" key="4">
    <source>
        <dbReference type="ARBA" id="ARBA00022801"/>
    </source>
</evidence>
<keyword evidence="4" id="KW-0378">Hydrolase</keyword>
<evidence type="ECO:0000256" key="7">
    <source>
        <dbReference type="SAM" id="MobiDB-lite"/>
    </source>
</evidence>
<proteinExistence type="inferred from homology"/>
<feature type="transmembrane region" description="Helical" evidence="8">
    <location>
        <begin position="278"/>
        <end position="297"/>
    </location>
</feature>
<feature type="domain" description="Peptidase S54 rhomboid" evidence="9">
    <location>
        <begin position="188"/>
        <end position="320"/>
    </location>
</feature>
<feature type="transmembrane region" description="Helical" evidence="8">
    <location>
        <begin position="151"/>
        <end position="169"/>
    </location>
</feature>
<feature type="transmembrane region" description="Helical" evidence="8">
    <location>
        <begin position="229"/>
        <end position="248"/>
    </location>
</feature>
<comment type="subcellular location">
    <subcellularLocation>
        <location evidence="1">Membrane</location>
        <topology evidence="1">Multi-pass membrane protein</topology>
    </subcellularLocation>
</comment>
<evidence type="ECO:0000313" key="11">
    <source>
        <dbReference type="Proteomes" id="UP000257014"/>
    </source>
</evidence>
<accession>A0A3E0K3J4</accession>
<evidence type="ECO:0000256" key="1">
    <source>
        <dbReference type="ARBA" id="ARBA00004141"/>
    </source>
</evidence>
<comment type="caution">
    <text evidence="10">The sequence shown here is derived from an EMBL/GenBank/DDBJ whole genome shotgun (WGS) entry which is preliminary data.</text>
</comment>
<name>A0A3E0K3J4_9BACI</name>
<sequence>MPVTAPPVPGRKRPARRDKFPARSCKGRTAGSHPGKFHFPGTAPIPSGGGNVPGEHGAETLRKQGRLPENPARSEMRLVRTFRNPPLPPCGSQAGANPRGLFRGGSAFLPAVFGSVRPDALAAKKQTGEGSSVIVSRPTWNLQSLKTSASVHILLFQAVCYLLLTVPLFPNRLLFEKTACIHLYIAEGEWWRLLTSLWIHTDFSHLFANSMTFLLFGLLLEAERSRSELLLVYLSSGIIANLFCFFITPLTYIHVGASGAVFGTAGAVFAGRWRKERFHRLSLPGLLVIFSFIITAFQENENVYTHIFGFLWGMVCGWAARK</sequence>
<dbReference type="Pfam" id="PF01694">
    <property type="entry name" value="Rhomboid"/>
    <property type="match status" value="1"/>
</dbReference>
<comment type="similarity">
    <text evidence="2">Belongs to the peptidase S54 family.</text>
</comment>
<dbReference type="Gene3D" id="1.20.1540.10">
    <property type="entry name" value="Rhomboid-like"/>
    <property type="match status" value="1"/>
</dbReference>
<dbReference type="SUPFAM" id="SSF144091">
    <property type="entry name" value="Rhomboid-like"/>
    <property type="match status" value="1"/>
</dbReference>
<evidence type="ECO:0000256" key="3">
    <source>
        <dbReference type="ARBA" id="ARBA00022692"/>
    </source>
</evidence>
<gene>
    <name evidence="10" type="ORF">C6P37_11640</name>
</gene>
<dbReference type="AlphaFoldDB" id="A0A3E0K3J4"/>
<keyword evidence="3 8" id="KW-0812">Transmembrane</keyword>
<reference evidence="10 11" key="1">
    <citation type="submission" date="2018-03" db="EMBL/GenBank/DDBJ databases">
        <authorList>
            <person name="Keele B.F."/>
        </authorList>
    </citation>
    <scope>NUCLEOTIDE SEQUENCE [LARGE SCALE GENOMIC DNA]</scope>
    <source>
        <strain evidence="10">ZCTH4_d</strain>
    </source>
</reference>
<keyword evidence="5 8" id="KW-1133">Transmembrane helix</keyword>
<dbReference type="EMBL" id="QEWE01000021">
    <property type="protein sequence ID" value="REJ27464.1"/>
    <property type="molecule type" value="Genomic_DNA"/>
</dbReference>
<evidence type="ECO:0000313" key="10">
    <source>
        <dbReference type="EMBL" id="REJ27464.1"/>
    </source>
</evidence>
<dbReference type="InterPro" id="IPR035952">
    <property type="entry name" value="Rhomboid-like_sf"/>
</dbReference>
<dbReference type="PANTHER" id="PTHR43731">
    <property type="entry name" value="RHOMBOID PROTEASE"/>
    <property type="match status" value="1"/>
</dbReference>
<dbReference type="PANTHER" id="PTHR43731:SF14">
    <property type="entry name" value="PRESENILIN-ASSOCIATED RHOMBOID-LIKE PROTEIN, MITOCHONDRIAL"/>
    <property type="match status" value="1"/>
</dbReference>
<evidence type="ECO:0000256" key="5">
    <source>
        <dbReference type="ARBA" id="ARBA00022989"/>
    </source>
</evidence>
<feature type="region of interest" description="Disordered" evidence="7">
    <location>
        <begin position="1"/>
        <end position="72"/>
    </location>
</feature>